<gene>
    <name evidence="1" type="ORF">OM074_07410</name>
</gene>
<dbReference type="AlphaFoldDB" id="A0AAE3MCS0"/>
<dbReference type="RefSeq" id="WP_301198822.1">
    <property type="nucleotide sequence ID" value="NZ_JAPDPI010000011.1"/>
</dbReference>
<dbReference type="InterPro" id="IPR032720">
    <property type="entry name" value="Cys_rich_CWC"/>
</dbReference>
<organism evidence="1 2">
    <name type="scientific">Plebeiibacterium marinum</name>
    <dbReference type="NCBI Taxonomy" id="2992111"/>
    <lineage>
        <taxon>Bacteria</taxon>
        <taxon>Pseudomonadati</taxon>
        <taxon>Bacteroidota</taxon>
        <taxon>Bacteroidia</taxon>
        <taxon>Marinilabiliales</taxon>
        <taxon>Marinilabiliaceae</taxon>
        <taxon>Plebeiibacterium</taxon>
    </lineage>
</organism>
<reference evidence="1" key="1">
    <citation type="submission" date="2022-10" db="EMBL/GenBank/DDBJ databases">
        <authorList>
            <person name="Yu W.X."/>
        </authorList>
    </citation>
    <scope>NUCLEOTIDE SEQUENCE</scope>
    <source>
        <strain evidence="1">D04</strain>
    </source>
</reference>
<name>A0AAE3MCS0_9BACT</name>
<evidence type="ECO:0000313" key="2">
    <source>
        <dbReference type="Proteomes" id="UP001207408"/>
    </source>
</evidence>
<accession>A0AAE3MCS0</accession>
<dbReference type="Proteomes" id="UP001207408">
    <property type="component" value="Unassembled WGS sequence"/>
</dbReference>
<sequence>MIKKCERCNSEFICRSDNVFECHCVHVPISQRAQEYLNKNFKNCLCNKCLREVAAKFSGKLECTKE</sequence>
<evidence type="ECO:0000313" key="1">
    <source>
        <dbReference type="EMBL" id="MCW3805451.1"/>
    </source>
</evidence>
<keyword evidence="2" id="KW-1185">Reference proteome</keyword>
<dbReference type="EMBL" id="JAPDPI010000011">
    <property type="protein sequence ID" value="MCW3805451.1"/>
    <property type="molecule type" value="Genomic_DNA"/>
</dbReference>
<dbReference type="Pfam" id="PF14375">
    <property type="entry name" value="Cys_rich_CWC"/>
    <property type="match status" value="1"/>
</dbReference>
<comment type="caution">
    <text evidence="1">The sequence shown here is derived from an EMBL/GenBank/DDBJ whole genome shotgun (WGS) entry which is preliminary data.</text>
</comment>
<proteinExistence type="predicted"/>
<protein>
    <submittedName>
        <fullName evidence="1">Cysteine-rich CWC family protein</fullName>
    </submittedName>
</protein>